<evidence type="ECO:0000256" key="1">
    <source>
        <dbReference type="SAM" id="MobiDB-lite"/>
    </source>
</evidence>
<evidence type="ECO:0000313" key="2">
    <source>
        <dbReference type="EMBL" id="KAI1892232.1"/>
    </source>
</evidence>
<accession>A0A8T3D847</accession>
<protein>
    <submittedName>
        <fullName evidence="2">Uncharacterized protein</fullName>
    </submittedName>
</protein>
<dbReference type="Proteomes" id="UP000829720">
    <property type="component" value="Unassembled WGS sequence"/>
</dbReference>
<feature type="compositionally biased region" description="Low complexity" evidence="1">
    <location>
        <begin position="417"/>
        <end position="431"/>
    </location>
</feature>
<evidence type="ECO:0000313" key="3">
    <source>
        <dbReference type="Proteomes" id="UP000829720"/>
    </source>
</evidence>
<proteinExistence type="predicted"/>
<feature type="compositionally biased region" description="Basic and acidic residues" evidence="1">
    <location>
        <begin position="9"/>
        <end position="22"/>
    </location>
</feature>
<sequence>MASTQTLQEHNHNRTGREDTRNAKHPVKGSADVGSRPSKPNSAPKASKRGAENQDPSGRVGKGTATGKQMGSSRLPVLARSQPLQPHTDFSQVHKKWEENFQKGKAQKKKPCTKFAPFSLSQPQASRAATSSQQRVHPTNTGAAKPNDHSVSQSAAPPTAAVHFSPDPAALSSILQNEGVKAGAPFGVTPRSSVCPTGRGTSVYLPQRVSVVKSHPAAGPGSGGMVQFSPDPAALRSILQNEGVKAGGPLGATPKSSICPTGRGTSVYLPQRVPVAKATGEATTAGAVQSTAALSQTPAVKWTPQRIPNTRPQSMMRHLSSHRTPMFLGSPHLRSLLRPGKDPLGPHKEEPVVQKLFEEEEEEGAEPKVNIGEERVTDRMKDQPTTPETECAPSLSGGGEEEEGVVGPWEKRKPATPSRSSRPLTESPSSSSHRRGRSCPLRPPSRATQLSQALTVYCPSVPPLHPAPTPPQILYPPRRHGLPQEDPTVASFSGSLTCSPAGLRFAGGPHPWRNSCWTRSALSSPRAPRPPPHTPAVPTLWPHYYNHKALLVLCQSGYLHHLHQETPHLSAALLYCLRRM</sequence>
<comment type="caution">
    <text evidence="2">The sequence shown here is derived from an EMBL/GenBank/DDBJ whole genome shotgun (WGS) entry which is preliminary data.</text>
</comment>
<reference evidence="2" key="1">
    <citation type="submission" date="2021-01" db="EMBL/GenBank/DDBJ databases">
        <authorList>
            <person name="Zahm M."/>
            <person name="Roques C."/>
            <person name="Cabau C."/>
            <person name="Klopp C."/>
            <person name="Donnadieu C."/>
            <person name="Jouanno E."/>
            <person name="Lampietro C."/>
            <person name="Louis A."/>
            <person name="Herpin A."/>
            <person name="Echchiki A."/>
            <person name="Berthelot C."/>
            <person name="Parey E."/>
            <person name="Roest-Crollius H."/>
            <person name="Braasch I."/>
            <person name="Postlethwait J."/>
            <person name="Bobe J."/>
            <person name="Montfort J."/>
            <person name="Bouchez O."/>
            <person name="Begum T."/>
            <person name="Mejri S."/>
            <person name="Adams A."/>
            <person name="Chen W.-J."/>
            <person name="Guiguen Y."/>
        </authorList>
    </citation>
    <scope>NUCLEOTIDE SEQUENCE</scope>
    <source>
        <tissue evidence="2">Blood</tissue>
    </source>
</reference>
<feature type="compositionally biased region" description="Polar residues" evidence="1">
    <location>
        <begin position="82"/>
        <end position="91"/>
    </location>
</feature>
<name>A0A8T3D847_9TELE</name>
<gene>
    <name evidence="2" type="ORF">AGOR_G00131240</name>
</gene>
<feature type="region of interest" description="Disordered" evidence="1">
    <location>
        <begin position="357"/>
        <end position="446"/>
    </location>
</feature>
<keyword evidence="3" id="KW-1185">Reference proteome</keyword>
<feature type="compositionally biased region" description="Basic and acidic residues" evidence="1">
    <location>
        <begin position="371"/>
        <end position="382"/>
    </location>
</feature>
<feature type="compositionally biased region" description="Polar residues" evidence="1">
    <location>
        <begin position="119"/>
        <end position="142"/>
    </location>
</feature>
<dbReference type="AlphaFoldDB" id="A0A8T3D847"/>
<organism evidence="2 3">
    <name type="scientific">Albula goreensis</name>
    <dbReference type="NCBI Taxonomy" id="1534307"/>
    <lineage>
        <taxon>Eukaryota</taxon>
        <taxon>Metazoa</taxon>
        <taxon>Chordata</taxon>
        <taxon>Craniata</taxon>
        <taxon>Vertebrata</taxon>
        <taxon>Euteleostomi</taxon>
        <taxon>Actinopterygii</taxon>
        <taxon>Neopterygii</taxon>
        <taxon>Teleostei</taxon>
        <taxon>Albuliformes</taxon>
        <taxon>Albulidae</taxon>
        <taxon>Albula</taxon>
    </lineage>
</organism>
<dbReference type="EMBL" id="JAERUA010000012">
    <property type="protein sequence ID" value="KAI1892232.1"/>
    <property type="molecule type" value="Genomic_DNA"/>
</dbReference>
<feature type="region of interest" description="Disordered" evidence="1">
    <location>
        <begin position="1"/>
        <end position="164"/>
    </location>
</feature>
<dbReference type="OrthoDB" id="8722817at2759"/>